<evidence type="ECO:0000256" key="5">
    <source>
        <dbReference type="SAM" id="Phobius"/>
    </source>
</evidence>
<evidence type="ECO:0000256" key="4">
    <source>
        <dbReference type="ARBA" id="ARBA00023136"/>
    </source>
</evidence>
<keyword evidence="3 5" id="KW-1133">Transmembrane helix</keyword>
<dbReference type="GO" id="GO:0016765">
    <property type="term" value="F:transferase activity, transferring alkyl or aryl (other than methyl) groups"/>
    <property type="evidence" value="ECO:0007669"/>
    <property type="project" value="InterPro"/>
</dbReference>
<dbReference type="Proteomes" id="UP000054144">
    <property type="component" value="Unassembled WGS sequence"/>
</dbReference>
<feature type="transmembrane region" description="Helical" evidence="5">
    <location>
        <begin position="20"/>
        <end position="46"/>
    </location>
</feature>
<keyword evidence="2 5" id="KW-0812">Transmembrane</keyword>
<evidence type="ECO:0000256" key="3">
    <source>
        <dbReference type="ARBA" id="ARBA00022989"/>
    </source>
</evidence>
<dbReference type="PANTHER" id="PTHR42723">
    <property type="entry name" value="CHLOROPHYLL SYNTHASE"/>
    <property type="match status" value="1"/>
</dbReference>
<dbReference type="Pfam" id="PF01040">
    <property type="entry name" value="UbiA"/>
    <property type="match status" value="1"/>
</dbReference>
<feature type="transmembrane region" description="Helical" evidence="5">
    <location>
        <begin position="133"/>
        <end position="151"/>
    </location>
</feature>
<accession>A0A0D7AQY2</accession>
<dbReference type="InterPro" id="IPR044878">
    <property type="entry name" value="UbiA_sf"/>
</dbReference>
<dbReference type="OrthoDB" id="434972at2759"/>
<feature type="transmembrane region" description="Helical" evidence="5">
    <location>
        <begin position="200"/>
        <end position="219"/>
    </location>
</feature>
<name>A0A0D7AQY2_9AGAR</name>
<evidence type="ECO:0008006" key="8">
    <source>
        <dbReference type="Google" id="ProtNLM"/>
    </source>
</evidence>
<proteinExistence type="predicted"/>
<evidence type="ECO:0000313" key="6">
    <source>
        <dbReference type="EMBL" id="KIY53726.1"/>
    </source>
</evidence>
<dbReference type="AlphaFoldDB" id="A0A0D7AQY2"/>
<dbReference type="GO" id="GO:0016020">
    <property type="term" value="C:membrane"/>
    <property type="evidence" value="ECO:0007669"/>
    <property type="project" value="UniProtKB-SubCell"/>
</dbReference>
<protein>
    <recommendedName>
        <fullName evidence="8">UbiA prenyltransferase</fullName>
    </recommendedName>
</protein>
<feature type="transmembrane region" description="Helical" evidence="5">
    <location>
        <begin position="87"/>
        <end position="113"/>
    </location>
</feature>
<dbReference type="InterPro" id="IPR000537">
    <property type="entry name" value="UbiA_prenyltransferase"/>
</dbReference>
<dbReference type="CDD" id="cd13965">
    <property type="entry name" value="PT_UbiA_3"/>
    <property type="match status" value="1"/>
</dbReference>
<keyword evidence="7" id="KW-1185">Reference proteome</keyword>
<gene>
    <name evidence="6" type="ORF">FISHEDRAFT_32764</name>
</gene>
<evidence type="ECO:0000256" key="1">
    <source>
        <dbReference type="ARBA" id="ARBA00004141"/>
    </source>
</evidence>
<dbReference type="InterPro" id="IPR050475">
    <property type="entry name" value="Prenyltransferase_related"/>
</dbReference>
<feature type="transmembrane region" description="Helical" evidence="5">
    <location>
        <begin position="255"/>
        <end position="272"/>
    </location>
</feature>
<dbReference type="Gene3D" id="1.10.357.140">
    <property type="entry name" value="UbiA prenyltransferase"/>
    <property type="match status" value="1"/>
</dbReference>
<keyword evidence="4 5" id="KW-0472">Membrane</keyword>
<evidence type="ECO:0000313" key="7">
    <source>
        <dbReference type="Proteomes" id="UP000054144"/>
    </source>
</evidence>
<organism evidence="6 7">
    <name type="scientific">Fistulina hepatica ATCC 64428</name>
    <dbReference type="NCBI Taxonomy" id="1128425"/>
    <lineage>
        <taxon>Eukaryota</taxon>
        <taxon>Fungi</taxon>
        <taxon>Dikarya</taxon>
        <taxon>Basidiomycota</taxon>
        <taxon>Agaricomycotina</taxon>
        <taxon>Agaricomycetes</taxon>
        <taxon>Agaricomycetidae</taxon>
        <taxon>Agaricales</taxon>
        <taxon>Fistulinaceae</taxon>
        <taxon>Fistulina</taxon>
    </lineage>
</organism>
<reference evidence="6 7" key="1">
    <citation type="journal article" date="2015" name="Fungal Genet. Biol.">
        <title>Evolution of novel wood decay mechanisms in Agaricales revealed by the genome sequences of Fistulina hepatica and Cylindrobasidium torrendii.</title>
        <authorList>
            <person name="Floudas D."/>
            <person name="Held B.W."/>
            <person name="Riley R."/>
            <person name="Nagy L.G."/>
            <person name="Koehler G."/>
            <person name="Ransdell A.S."/>
            <person name="Younus H."/>
            <person name="Chow J."/>
            <person name="Chiniquy J."/>
            <person name="Lipzen A."/>
            <person name="Tritt A."/>
            <person name="Sun H."/>
            <person name="Haridas S."/>
            <person name="LaButti K."/>
            <person name="Ohm R.A."/>
            <person name="Kues U."/>
            <person name="Blanchette R.A."/>
            <person name="Grigoriev I.V."/>
            <person name="Minto R.E."/>
            <person name="Hibbett D.S."/>
        </authorList>
    </citation>
    <scope>NUCLEOTIDE SEQUENCE [LARGE SCALE GENOMIC DNA]</scope>
    <source>
        <strain evidence="6 7">ATCC 64428</strain>
    </source>
</reference>
<sequence length="278" mass="31633">MLYYLHTVYLFSQSDIMVVVWPILGVSLALVGFTDIVSFATAFLWMELHLITFEIKNQIDGVEEDRLSKPNRPIVSGRITLENAYRLYVVLGVFSVLMSVCYRLTVCSLLYMALMLLYNECGLSRKWYFKSSIAAVAYFCYSWGTTVVLAAGRPMTSTAQIAFAVSGLIHVTSSHAQDFRDRDGDAAMGRRTLPLILPQWAARGSLLVVVAVWTFGLIWLWSPPMLVNVVFVLLDIVVTVKYTKDHSQEADRDSFFWYNAWLAVAHVLPLFQRLREVY</sequence>
<dbReference type="PANTHER" id="PTHR42723:SF1">
    <property type="entry name" value="CHLOROPHYLL SYNTHASE, CHLOROPLASTIC"/>
    <property type="match status" value="1"/>
</dbReference>
<dbReference type="EMBL" id="KN881590">
    <property type="protein sequence ID" value="KIY53726.1"/>
    <property type="molecule type" value="Genomic_DNA"/>
</dbReference>
<evidence type="ECO:0000256" key="2">
    <source>
        <dbReference type="ARBA" id="ARBA00022692"/>
    </source>
</evidence>
<comment type="subcellular location">
    <subcellularLocation>
        <location evidence="1">Membrane</location>
        <topology evidence="1">Multi-pass membrane protein</topology>
    </subcellularLocation>
</comment>